<dbReference type="EMBL" id="CDMZ01001630">
    <property type="protein sequence ID" value="CEM35406.1"/>
    <property type="molecule type" value="Genomic_DNA"/>
</dbReference>
<keyword evidence="1" id="KW-0472">Membrane</keyword>
<keyword evidence="1" id="KW-1133">Transmembrane helix</keyword>
<proteinExistence type="predicted"/>
<dbReference type="SUPFAM" id="SSF56219">
    <property type="entry name" value="DNase I-like"/>
    <property type="match status" value="1"/>
</dbReference>
<organism evidence="2">
    <name type="scientific">Chromera velia CCMP2878</name>
    <dbReference type="NCBI Taxonomy" id="1169474"/>
    <lineage>
        <taxon>Eukaryota</taxon>
        <taxon>Sar</taxon>
        <taxon>Alveolata</taxon>
        <taxon>Colpodellida</taxon>
        <taxon>Chromeraceae</taxon>
        <taxon>Chromera</taxon>
    </lineage>
</organism>
<evidence type="ECO:0000313" key="2">
    <source>
        <dbReference type="EMBL" id="CEM35406.1"/>
    </source>
</evidence>
<sequence>MHDVVEPVAENLHVQAQNLKCPQEEGKFNAKPFKHHHPCHSIETMDKHLEMVAAKLTKLDPKPHLINLVELDGCQVMRDVLEKTNKYLPGWATPFQPYLIYGNDDRTNEQTGFILTLPPTDPLVRTAETVKTLVSSNPNCAVSLESPQGAPKHYLARFSVPLPSGSSFTLIVVGVHLKSKRSMGVGEGDSCSVREAEALIIRNKIEELLEKDPDAEVVVLGDFNDHDPEVLDRRGAFSQEKSGFEPEACDKEKHSACPAGKNCCATEECLRNESGGWDVEKVLDKYVSCFFCRFLAVSVCSPVTVLILAQWAFKERCETARRR</sequence>
<dbReference type="InterPro" id="IPR036691">
    <property type="entry name" value="Endo/exonu/phosph_ase_sf"/>
</dbReference>
<reference evidence="2" key="1">
    <citation type="submission" date="2014-11" db="EMBL/GenBank/DDBJ databases">
        <authorList>
            <person name="Otto D Thomas"/>
            <person name="Naeem Raeece"/>
        </authorList>
    </citation>
    <scope>NUCLEOTIDE SEQUENCE</scope>
</reference>
<evidence type="ECO:0008006" key="3">
    <source>
        <dbReference type="Google" id="ProtNLM"/>
    </source>
</evidence>
<dbReference type="Gene3D" id="3.60.10.10">
    <property type="entry name" value="Endonuclease/exonuclease/phosphatase"/>
    <property type="match status" value="1"/>
</dbReference>
<evidence type="ECO:0000256" key="1">
    <source>
        <dbReference type="SAM" id="Phobius"/>
    </source>
</evidence>
<dbReference type="PhylomeDB" id="A0A0G4GX96"/>
<feature type="transmembrane region" description="Helical" evidence="1">
    <location>
        <begin position="294"/>
        <end position="313"/>
    </location>
</feature>
<dbReference type="VEuPathDB" id="CryptoDB:Cvel_23707"/>
<gene>
    <name evidence="2" type="ORF">Cvel_23707</name>
</gene>
<name>A0A0G4GX96_9ALVE</name>
<dbReference type="AlphaFoldDB" id="A0A0G4GX96"/>
<protein>
    <recommendedName>
        <fullName evidence="3">Endonuclease/exonuclease/phosphatase domain-containing protein</fullName>
    </recommendedName>
</protein>
<keyword evidence="1" id="KW-0812">Transmembrane</keyword>
<accession>A0A0G4GX96</accession>